<comment type="caution">
    <text evidence="3">The sequence shown here is derived from an EMBL/GenBank/DDBJ whole genome shotgun (WGS) entry which is preliminary data.</text>
</comment>
<dbReference type="Gene3D" id="3.20.20.140">
    <property type="entry name" value="Metal-dependent hydrolases"/>
    <property type="match status" value="1"/>
</dbReference>
<dbReference type="InterPro" id="IPR006680">
    <property type="entry name" value="Amidohydro-rel"/>
</dbReference>
<organism evidence="3 4">
    <name type="scientific">Algisphaera agarilytica</name>
    <dbReference type="NCBI Taxonomy" id="1385975"/>
    <lineage>
        <taxon>Bacteria</taxon>
        <taxon>Pseudomonadati</taxon>
        <taxon>Planctomycetota</taxon>
        <taxon>Phycisphaerae</taxon>
        <taxon>Phycisphaerales</taxon>
        <taxon>Phycisphaeraceae</taxon>
        <taxon>Algisphaera</taxon>
    </lineage>
</organism>
<dbReference type="EMBL" id="JACHGY010000001">
    <property type="protein sequence ID" value="MBB6431553.1"/>
    <property type="molecule type" value="Genomic_DNA"/>
</dbReference>
<dbReference type="PANTHER" id="PTHR43794:SF11">
    <property type="entry name" value="AMIDOHYDROLASE-RELATED DOMAIN-CONTAINING PROTEIN"/>
    <property type="match status" value="1"/>
</dbReference>
<evidence type="ECO:0000256" key="1">
    <source>
        <dbReference type="ARBA" id="ARBA00022801"/>
    </source>
</evidence>
<evidence type="ECO:0000259" key="2">
    <source>
        <dbReference type="Pfam" id="PF01979"/>
    </source>
</evidence>
<reference evidence="3 4" key="1">
    <citation type="submission" date="2020-08" db="EMBL/GenBank/DDBJ databases">
        <title>Genomic Encyclopedia of Type Strains, Phase IV (KMG-IV): sequencing the most valuable type-strain genomes for metagenomic binning, comparative biology and taxonomic classification.</title>
        <authorList>
            <person name="Goeker M."/>
        </authorList>
    </citation>
    <scope>NUCLEOTIDE SEQUENCE [LARGE SCALE GENOMIC DNA]</scope>
    <source>
        <strain evidence="3 4">DSM 103725</strain>
    </source>
</reference>
<sequence>MNRSEPEPSGSPFEDVTLIRAGAIAGFDASATIVSTIPEAFPEAHRRAANARPAAILVSAGRVAIAGEPNVICGFAGDRPPRVIDLPDRLVMPGFINVHAHLELTSIGPQPYGGDFVGWVAMLREHWPGEGEAFAKSPDPEWFAAAAALGAEQSRAAGVQAIGDITRFDAVAEARRAGGLDGVSFIELFGMGTPWDAEALARLGEPADGFQPHAPYSAGPALFDAACASGRPVSCHLAETHDERRFIAEGDGPFLDLLQSLGKWSPDFASRYGDGLSPVRWMEPYLRRAPWLLAHCNYVSDDDIALLAETGASVAYCPIASEYFGHDNHRYREMLDAGVNVCLGTDSIVCQPANEPQPLGILPQMRRLYQRDQTDPALLLRMATAHGRQALQLDGKLTCLATAPFDPDDETDALTQVLQRQDPVQALALNEFSS</sequence>
<name>A0A7X0LN09_9BACT</name>
<dbReference type="AlphaFoldDB" id="A0A7X0LN09"/>
<keyword evidence="4" id="KW-1185">Reference proteome</keyword>
<dbReference type="InterPro" id="IPR050287">
    <property type="entry name" value="MTA/SAH_deaminase"/>
</dbReference>
<gene>
    <name evidence="3" type="ORF">HNQ40_003359</name>
</gene>
<feature type="domain" description="Amidohydrolase-related" evidence="2">
    <location>
        <begin position="90"/>
        <end position="397"/>
    </location>
</feature>
<accession>A0A7X0LN09</accession>
<dbReference type="InterPro" id="IPR011059">
    <property type="entry name" value="Metal-dep_hydrolase_composite"/>
</dbReference>
<protein>
    <submittedName>
        <fullName evidence="3">Cytosine/adenosine deaminase-related metal-dependent hydrolase</fullName>
    </submittedName>
</protein>
<proteinExistence type="predicted"/>
<dbReference type="Proteomes" id="UP000541810">
    <property type="component" value="Unassembled WGS sequence"/>
</dbReference>
<evidence type="ECO:0000313" key="4">
    <source>
        <dbReference type="Proteomes" id="UP000541810"/>
    </source>
</evidence>
<dbReference type="SUPFAM" id="SSF51556">
    <property type="entry name" value="Metallo-dependent hydrolases"/>
    <property type="match status" value="1"/>
</dbReference>
<dbReference type="Pfam" id="PF01979">
    <property type="entry name" value="Amidohydro_1"/>
    <property type="match status" value="1"/>
</dbReference>
<evidence type="ECO:0000313" key="3">
    <source>
        <dbReference type="EMBL" id="MBB6431553.1"/>
    </source>
</evidence>
<keyword evidence="1 3" id="KW-0378">Hydrolase</keyword>
<dbReference type="GO" id="GO:0016810">
    <property type="term" value="F:hydrolase activity, acting on carbon-nitrogen (but not peptide) bonds"/>
    <property type="evidence" value="ECO:0007669"/>
    <property type="project" value="InterPro"/>
</dbReference>
<dbReference type="SUPFAM" id="SSF51338">
    <property type="entry name" value="Composite domain of metallo-dependent hydrolases"/>
    <property type="match status" value="1"/>
</dbReference>
<dbReference type="PANTHER" id="PTHR43794">
    <property type="entry name" value="AMINOHYDROLASE SSNA-RELATED"/>
    <property type="match status" value="1"/>
</dbReference>
<dbReference type="InterPro" id="IPR032466">
    <property type="entry name" value="Metal_Hydrolase"/>
</dbReference>
<dbReference type="RefSeq" id="WP_184679010.1">
    <property type="nucleotide sequence ID" value="NZ_JACHGY010000001.1"/>
</dbReference>